<accession>A0A4U0V1T4</accession>
<sequence>MSPRTSRSAQLYAAFYRWTLLTSQRRCPHSIRQAALFSATARPLQDDYQVPIRRVLKDNKLSNGDGMRTSRPRRRSAVRDSTNNTKLKWRTQAVENTADRPFKALKAWEEAVRYRSENGIMLELAVPEERAIELRRKFGEGLKGLNNLTGARSEMGSLVQSAHDGKVTSLLISGSVDEAAKVMQILADFRSAKTVTKVAVPVGEPRSPVRSEVSDTAFRHDSSTTIEGVGSHFAKLDTISTCDEVSPSAIKPWAFVTRARSHDTVTYELAMPEDDVQDWQNAYGLQLRRLLRKPSMNGAKVSIAPTSIYAEGHAAEKVRCLLLSGRCLAVDKLLHALRSYRNNEQLRSQLRIRREAQQDMAPWRTMEHKRTRDSTTFELTFPAARLDGFRKIWGTHLELLTLGKYTGLNVSSTPSRIHPEHGEICSLFIVGPQDLAERACQTIQSTRDESHYLARLSRIGMGNSAVLSYLELPSECVTPGQHVVRSAFNGGTEGSVEFVLDESGSRAFVAIGGVPWLRKQVREGLDIVELGPLRDRGQQLVRSIFAAGKMNALGDIRHILKVSDLLDRGKGSSATGGVVSQTPGREVASMAVAGGGTGEKATAIADTTLEGNDYFAAASAADFDDEPDASSAAKHPGPSSVDVRARPAPQDKTTNVTIVPISSSRVHIVSAAWTTKHLTGPDGRTRSRLLRQSGASNMHYYRKRVPRDQDQITVVDGSEETFRLAAQLITEVIAHAESTLPYQSAAAIFFEGRSGSAPKKYFAHVGMPGATTGRKCEFVAYLMGPHGDELSREAVRTKAFVEPEQARRRDGLIDVWAYEPVDVEHLVAAIGNTANQKPDVRDGERDGVVILGRWVEGVRDGLGYEKIAEGWEVTLPATTRTSESGARVGIADDGMGADIVRSGVGKDGGLDGTSVSEGGASAAAVSGDVAHQQAVNEPQLLGKHNSMADTADSIVSKRSLRSTKADRVQQEVGKLADHVRAVSRTLTHPVAIVTSRAPTSITSITSTTEDYTDDWLAQCRGVTVSSFTTLSLHPVPVVTFNLKVPSGTWDAIAASERLFLHLLAATPEAAGLAHHFSLPHAKALEQTHTSGKFEGSKPPSRFHIPLRLSRQDVLSSSPIPPRITSDPKSVFARLEGALLREKCVKVGDHVLVVAEVRRVSTRGQRWTTVWDQNESERALEKVVGLGYGKRAYRGMGEVVEREEMKVPGAASSDAVGEDVAEEDVGGMTLPEVKDTQPEMILPSGGATSQDVINEAGSEPDMLDTPSESKTSRRNAVMEEEEEEEYDLGFGNEAGRPHTKGSESSPDHSASKETGNVSPTIRTYRLGRRPKGGPSQQVRNYHRNASTRSAENDIFAGRAARQEFGRALPGTSARGLPVSPEDCVSDPSILNATVGEFLGQTGVITSRGRMQGLLKAKGAATLAARELEEALADGSLTPERSLELERTIAVNERFVARKLAFRAASELSRMLDTGKVDVRRSQWLEAAVEKGMSICVEDGRRARQGYDEGRIDEERFAVMRERLGVDFGRLNTEALRLRDMVDEEGETGGAGETYGREQRRE</sequence>
<dbReference type="Pfam" id="PF01613">
    <property type="entry name" value="Flavin_Reduct"/>
    <property type="match status" value="1"/>
</dbReference>
<feature type="region of interest" description="Disordered" evidence="2">
    <location>
        <begin position="625"/>
        <end position="650"/>
    </location>
</feature>
<dbReference type="InterPro" id="IPR012349">
    <property type="entry name" value="Split_barrel_FMN-bd"/>
</dbReference>
<dbReference type="SMART" id="SM00903">
    <property type="entry name" value="Flavin_Reduct"/>
    <property type="match status" value="1"/>
</dbReference>
<protein>
    <recommendedName>
        <fullName evidence="3">Flavin reductase like domain-containing protein</fullName>
    </recommendedName>
</protein>
<dbReference type="OrthoDB" id="2015405at2759"/>
<feature type="compositionally biased region" description="Polar residues" evidence="2">
    <location>
        <begin position="1333"/>
        <end position="1348"/>
    </location>
</feature>
<dbReference type="Gene3D" id="2.30.110.10">
    <property type="entry name" value="Electron Transport, Fmn-binding Protein, Chain A"/>
    <property type="match status" value="1"/>
</dbReference>
<comment type="caution">
    <text evidence="4">The sequence shown here is derived from an EMBL/GenBank/DDBJ whole genome shotgun (WGS) entry which is preliminary data.</text>
</comment>
<dbReference type="EMBL" id="NAJP01000022">
    <property type="protein sequence ID" value="TKA42570.1"/>
    <property type="molecule type" value="Genomic_DNA"/>
</dbReference>
<proteinExistence type="predicted"/>
<dbReference type="SUPFAM" id="SSF50475">
    <property type="entry name" value="FMN-binding split barrel"/>
    <property type="match status" value="1"/>
</dbReference>
<evidence type="ECO:0000256" key="2">
    <source>
        <dbReference type="SAM" id="MobiDB-lite"/>
    </source>
</evidence>
<dbReference type="PANTHER" id="PTHR30466">
    <property type="entry name" value="FLAVIN REDUCTASE"/>
    <property type="match status" value="1"/>
</dbReference>
<reference evidence="4 5" key="1">
    <citation type="submission" date="2017-03" db="EMBL/GenBank/DDBJ databases">
        <title>Genomes of endolithic fungi from Antarctica.</title>
        <authorList>
            <person name="Coleine C."/>
            <person name="Masonjones S."/>
            <person name="Stajich J.E."/>
        </authorList>
    </citation>
    <scope>NUCLEOTIDE SEQUENCE [LARGE SCALE GENOMIC DNA]</scope>
    <source>
        <strain evidence="4 5">CCFEE 5311</strain>
    </source>
</reference>
<feature type="domain" description="Flavin reductase like" evidence="3">
    <location>
        <begin position="983"/>
        <end position="1168"/>
    </location>
</feature>
<dbReference type="GO" id="GO:0042602">
    <property type="term" value="F:riboflavin reductase (NADPH) activity"/>
    <property type="evidence" value="ECO:0007669"/>
    <property type="project" value="TreeGrafter"/>
</dbReference>
<dbReference type="Proteomes" id="UP000310066">
    <property type="component" value="Unassembled WGS sequence"/>
</dbReference>
<evidence type="ECO:0000259" key="3">
    <source>
        <dbReference type="SMART" id="SM00903"/>
    </source>
</evidence>
<feature type="compositionally biased region" description="Polar residues" evidence="2">
    <location>
        <begin position="1311"/>
        <end position="1320"/>
    </location>
</feature>
<name>A0A4U0V1T4_9PEZI</name>
<dbReference type="InterPro" id="IPR002563">
    <property type="entry name" value="Flavin_Rdtase-like_dom"/>
</dbReference>
<evidence type="ECO:0000313" key="5">
    <source>
        <dbReference type="Proteomes" id="UP000310066"/>
    </source>
</evidence>
<feature type="compositionally biased region" description="Acidic residues" evidence="2">
    <location>
        <begin position="1277"/>
        <end position="1286"/>
    </location>
</feature>
<dbReference type="InterPro" id="IPR050268">
    <property type="entry name" value="NADH-dep_flavin_reductase"/>
</dbReference>
<dbReference type="PANTHER" id="PTHR30466:SF1">
    <property type="entry name" value="FMN REDUCTASE (NADH) RUTF"/>
    <property type="match status" value="1"/>
</dbReference>
<organism evidence="4 5">
    <name type="scientific">Friedmanniomyces endolithicus</name>
    <dbReference type="NCBI Taxonomy" id="329885"/>
    <lineage>
        <taxon>Eukaryota</taxon>
        <taxon>Fungi</taxon>
        <taxon>Dikarya</taxon>
        <taxon>Ascomycota</taxon>
        <taxon>Pezizomycotina</taxon>
        <taxon>Dothideomycetes</taxon>
        <taxon>Dothideomycetidae</taxon>
        <taxon>Mycosphaerellales</taxon>
        <taxon>Teratosphaeriaceae</taxon>
        <taxon>Friedmanniomyces</taxon>
    </lineage>
</organism>
<feature type="region of interest" description="Disordered" evidence="2">
    <location>
        <begin position="1242"/>
        <end position="1349"/>
    </location>
</feature>
<gene>
    <name evidence="4" type="ORF">B0A54_07412</name>
</gene>
<evidence type="ECO:0000256" key="1">
    <source>
        <dbReference type="ARBA" id="ARBA00023002"/>
    </source>
</evidence>
<keyword evidence="1" id="KW-0560">Oxidoreductase</keyword>
<dbReference type="STRING" id="329885.A0A4U0V1T4"/>
<evidence type="ECO:0000313" key="4">
    <source>
        <dbReference type="EMBL" id="TKA42570.1"/>
    </source>
</evidence>
<dbReference type="GO" id="GO:0010181">
    <property type="term" value="F:FMN binding"/>
    <property type="evidence" value="ECO:0007669"/>
    <property type="project" value="InterPro"/>
</dbReference>
<feature type="region of interest" description="Disordered" evidence="2">
    <location>
        <begin position="1540"/>
        <end position="1560"/>
    </location>
</feature>
<feature type="region of interest" description="Disordered" evidence="2">
    <location>
        <begin position="59"/>
        <end position="84"/>
    </location>
</feature>